<evidence type="ECO:0000256" key="1">
    <source>
        <dbReference type="SAM" id="SignalP"/>
    </source>
</evidence>
<feature type="chain" id="PRO_5040948415" evidence="1">
    <location>
        <begin position="27"/>
        <end position="125"/>
    </location>
</feature>
<feature type="signal peptide" evidence="1">
    <location>
        <begin position="1"/>
        <end position="26"/>
    </location>
</feature>
<evidence type="ECO:0000313" key="3">
    <source>
        <dbReference type="Proteomes" id="UP001165063"/>
    </source>
</evidence>
<organism evidence="2 3">
    <name type="scientific">Ambrosiozyma monospora</name>
    <name type="common">Yeast</name>
    <name type="synonym">Endomycopsis monosporus</name>
    <dbReference type="NCBI Taxonomy" id="43982"/>
    <lineage>
        <taxon>Eukaryota</taxon>
        <taxon>Fungi</taxon>
        <taxon>Dikarya</taxon>
        <taxon>Ascomycota</taxon>
        <taxon>Saccharomycotina</taxon>
        <taxon>Pichiomycetes</taxon>
        <taxon>Pichiales</taxon>
        <taxon>Pichiaceae</taxon>
        <taxon>Ambrosiozyma</taxon>
    </lineage>
</organism>
<dbReference type="AlphaFoldDB" id="A0A9W7DEB3"/>
<proteinExistence type="predicted"/>
<sequence>MMFFTNLTILQFLMLSSQWWITQTIAFSLSSKDTTFFSCVSTAKSLKFDFTPPDEITNGYWYPICHHEPIMGTILMCIHDNLYIEGVTDQADYGSSNDEVHANSLFDDNDKSQKNYNELLQYTYE</sequence>
<accession>A0A9W7DEB3</accession>
<name>A0A9W7DEB3_AMBMO</name>
<dbReference type="Proteomes" id="UP001165063">
    <property type="component" value="Unassembled WGS sequence"/>
</dbReference>
<reference evidence="2" key="1">
    <citation type="submission" date="2023-04" db="EMBL/GenBank/DDBJ databases">
        <title>Ambrosiozyma monospora NBRC 1965.</title>
        <authorList>
            <person name="Ichikawa N."/>
            <person name="Sato H."/>
            <person name="Tonouchi N."/>
        </authorList>
    </citation>
    <scope>NUCLEOTIDE SEQUENCE</scope>
    <source>
        <strain evidence="2">NBRC 1965</strain>
    </source>
</reference>
<evidence type="ECO:0000313" key="2">
    <source>
        <dbReference type="EMBL" id="GMG21386.1"/>
    </source>
</evidence>
<gene>
    <name evidence="2" type="ORF">Amon01_000195500</name>
</gene>
<keyword evidence="1" id="KW-0732">Signal</keyword>
<dbReference type="EMBL" id="BSXU01000646">
    <property type="protein sequence ID" value="GMG21386.1"/>
    <property type="molecule type" value="Genomic_DNA"/>
</dbReference>
<keyword evidence="3" id="KW-1185">Reference proteome</keyword>
<protein>
    <submittedName>
        <fullName evidence="2">Unnamed protein product</fullName>
    </submittedName>
</protein>
<comment type="caution">
    <text evidence="2">The sequence shown here is derived from an EMBL/GenBank/DDBJ whole genome shotgun (WGS) entry which is preliminary data.</text>
</comment>